<dbReference type="SMART" id="SM00382">
    <property type="entry name" value="AAA"/>
    <property type="match status" value="1"/>
</dbReference>
<keyword evidence="1" id="KW-0547">Nucleotide-binding</keyword>
<dbReference type="InterPro" id="IPR003593">
    <property type="entry name" value="AAA+_ATPase"/>
</dbReference>
<dbReference type="EMBL" id="JAJAGO010000005">
    <property type="protein sequence ID" value="MCT2590783.1"/>
    <property type="molecule type" value="Genomic_DNA"/>
</dbReference>
<dbReference type="Pfam" id="PF13191">
    <property type="entry name" value="AAA_16"/>
    <property type="match status" value="1"/>
</dbReference>
<feature type="region of interest" description="Disordered" evidence="3">
    <location>
        <begin position="314"/>
        <end position="336"/>
    </location>
</feature>
<organism evidence="5 6">
    <name type="scientific">Streptomyces gossypii</name>
    <dbReference type="NCBI Taxonomy" id="2883101"/>
    <lineage>
        <taxon>Bacteria</taxon>
        <taxon>Bacillati</taxon>
        <taxon>Actinomycetota</taxon>
        <taxon>Actinomycetes</taxon>
        <taxon>Kitasatosporales</taxon>
        <taxon>Streptomycetaceae</taxon>
        <taxon>Streptomyces</taxon>
    </lineage>
</organism>
<evidence type="ECO:0000313" key="5">
    <source>
        <dbReference type="EMBL" id="MCT2590783.1"/>
    </source>
</evidence>
<evidence type="ECO:0000256" key="1">
    <source>
        <dbReference type="ARBA" id="ARBA00022741"/>
    </source>
</evidence>
<dbReference type="InterPro" id="IPR041664">
    <property type="entry name" value="AAA_16"/>
</dbReference>
<dbReference type="Gene3D" id="3.40.50.300">
    <property type="entry name" value="P-loop containing nucleotide triphosphate hydrolases"/>
    <property type="match status" value="1"/>
</dbReference>
<protein>
    <submittedName>
        <fullName evidence="5">AAA family ATPase</fullName>
    </submittedName>
</protein>
<comment type="caution">
    <text evidence="5">The sequence shown here is derived from an EMBL/GenBank/DDBJ whole genome shotgun (WGS) entry which is preliminary data.</text>
</comment>
<dbReference type="Proteomes" id="UP001156389">
    <property type="component" value="Unassembled WGS sequence"/>
</dbReference>
<accession>A0ABT2JSE2</accession>
<evidence type="ECO:0000313" key="6">
    <source>
        <dbReference type="Proteomes" id="UP001156389"/>
    </source>
</evidence>
<feature type="compositionally biased region" description="Gly residues" evidence="3">
    <location>
        <begin position="911"/>
        <end position="930"/>
    </location>
</feature>
<evidence type="ECO:0000259" key="4">
    <source>
        <dbReference type="SMART" id="SM00382"/>
    </source>
</evidence>
<keyword evidence="6" id="KW-1185">Reference proteome</keyword>
<dbReference type="RefSeq" id="WP_260218097.1">
    <property type="nucleotide sequence ID" value="NZ_JAJAGO010000005.1"/>
</dbReference>
<dbReference type="PANTHER" id="PTHR16305:SF35">
    <property type="entry name" value="TRANSCRIPTIONAL ACTIVATOR DOMAIN"/>
    <property type="match status" value="1"/>
</dbReference>
<keyword evidence="2" id="KW-0067">ATP-binding</keyword>
<proteinExistence type="predicted"/>
<evidence type="ECO:0000256" key="2">
    <source>
        <dbReference type="ARBA" id="ARBA00022840"/>
    </source>
</evidence>
<reference evidence="5 6" key="1">
    <citation type="submission" date="2021-10" db="EMBL/GenBank/DDBJ databases">
        <title>Streptomyces gossypii sp. nov., isolated from soil collected from cotton field.</title>
        <authorList>
            <person name="Ge X."/>
            <person name="Chen X."/>
            <person name="Liu W."/>
        </authorList>
    </citation>
    <scope>NUCLEOTIDE SEQUENCE [LARGE SCALE GENOMIC DNA]</scope>
    <source>
        <strain evidence="5 6">N2-109</strain>
    </source>
</reference>
<dbReference type="InterPro" id="IPR027417">
    <property type="entry name" value="P-loop_NTPase"/>
</dbReference>
<feature type="region of interest" description="Disordered" evidence="3">
    <location>
        <begin position="906"/>
        <end position="953"/>
    </location>
</feature>
<evidence type="ECO:0000256" key="3">
    <source>
        <dbReference type="SAM" id="MobiDB-lite"/>
    </source>
</evidence>
<sequence length="1133" mass="120531">MSYSLIGREHPAAILRTEVGRVLDSHGGLVFVTGEAGIGKTTLLAEAAEDAARRGARVLSASCWEGDGAPGCWPWVQVVRDLARTATTREWALASATAGDRLPVLLGETVQPSAAARPAADNVSFRLYDAFTTLLVTAARSKPTVIVLDDLHWADPASLRLLDFLARHAWFEPLLVMGTYRDVEVEQPAHRARGLLLPLASRARTVRLSGLDVAQVGALIERTTGSAAGAGPVAEIHRRTGGNPFFVEQTAHLGAGGAGGAGGEPVGASVRDAVQQRLGLLPPAVVQMLVTAAVIGHEFTGGLLAATHAARLVRPGRPPRTEPPASAGPHPPADLPGEISALLEPALATRLVSRTGDRRYAFTHDLVRECLYTSLDAHQRRAGHLAVLRVLDGQPELSPAALAHHGRLAMPLLPGGEAAGYLLAAARHACSRLASEEAVGHYRAALEAAGHGPGRDRARIELELAAQLDRAGELTAARATFTSVLDTGRELADAGLVARAALGLHRLGNPSHQANDEIDLMDEARAGLEHRPIRGGHQERGDAALRARVLAAGSMARTHRAVEPHTARKLGHAAVTLAREQGDEETLGWCLLAHHDAIWGPGSEEERITILDELTAAARRAADRELESLASFLRTLALLEQGSPASHDELDTFTALTERTRLPRHRFLAISRRGTLAALRGRFDEARRHTDAARVLGERVGEVDSHRVWRDQVWALELLRGETDQAREVARTATPGDPFVAVLEGITAAYRGDVDTAVRRFPEVEALLSRMPSRYAPMLLVCRAQLAAATGDDERCEQARRAIAPVVDRWAVFSGCTVFGPMAHWAGSIDAAQGRWDAAVGHFGAAAAAADRLGARPWSVLARAQLARALRARGDAAAAETTLAAAADEAAQLGMSAAIEDVTRAVARPASGGGDGTGRGRRTGGGGGFDDGPDNNSPGTDSSAATDADADADRIFRPDGQVWTLRYAGRTAHVRDAKGLHDLRVLLGRPGVEVPATELLAPSAAHEAAGPRRLGADPLLDEQARATYRDHVRKLDDAIHEAVARNDEHRAAALDEERSALLDELRRATGLGGRPRRLGDDAERARQAVTARIRDVLRKLGTAHPELHEHLAAALSTGAQCSYRPGTPIRWSL</sequence>
<feature type="domain" description="AAA+ ATPase" evidence="4">
    <location>
        <begin position="26"/>
        <end position="357"/>
    </location>
</feature>
<dbReference type="PANTHER" id="PTHR16305">
    <property type="entry name" value="TESTICULAR SOLUBLE ADENYLYL CYCLASE"/>
    <property type="match status" value="1"/>
</dbReference>
<dbReference type="SUPFAM" id="SSF52540">
    <property type="entry name" value="P-loop containing nucleoside triphosphate hydrolases"/>
    <property type="match status" value="1"/>
</dbReference>
<gene>
    <name evidence="5" type="ORF">LHJ74_12820</name>
</gene>
<name>A0ABT2JSE2_9ACTN</name>